<sequence>MSIKLKHMLVVVFIIFTVSIVGNFAKASFASTRPQSSLKSEKVAKSKTVNNKKTSSETVATTNKPYPNLVQYPQAWILVSLKHQRVYIMNGKQRLYTMLASTGMHDSTPTGTFHVEAERGTYFYAPKFNEGAYDWVSWKDHGVYLFHSTPTDEQKHILPGPEADLGKRPSSHGCVHLSIPDARWVYETIPTGTTVKIVRS</sequence>
<gene>
    <name evidence="9" type="ORF">GB992_05280</name>
</gene>
<keyword evidence="4 6" id="KW-0573">Peptidoglycan synthesis</keyword>
<reference evidence="9 10" key="1">
    <citation type="journal article" date="2019" name="Appl. Environ. Microbiol.">
        <title>Genetic determinants of hydroxycinnamic acid metabolism in heterofermentative lactobacilli.</title>
        <authorList>
            <person name="Gaur G."/>
            <person name="Oh J.H."/>
            <person name="Filannino P."/>
            <person name="Gobbetti M."/>
            <person name="van Pijkeren J.P."/>
            <person name="Ganzle M.G."/>
        </authorList>
    </citation>
    <scope>NUCLEOTIDE SEQUENCE [LARGE SCALE GENOMIC DNA]</scope>
    <source>
        <strain evidence="9 10">FUA3583</strain>
    </source>
</reference>
<dbReference type="GO" id="GO:0018104">
    <property type="term" value="P:peptidoglycan-protein cross-linking"/>
    <property type="evidence" value="ECO:0007669"/>
    <property type="project" value="TreeGrafter"/>
</dbReference>
<organism evidence="9 10">
    <name type="scientific">Furfurilactobacillus rossiae</name>
    <dbReference type="NCBI Taxonomy" id="231049"/>
    <lineage>
        <taxon>Bacteria</taxon>
        <taxon>Bacillati</taxon>
        <taxon>Bacillota</taxon>
        <taxon>Bacilli</taxon>
        <taxon>Lactobacillales</taxon>
        <taxon>Lactobacillaceae</taxon>
        <taxon>Furfurilactobacillus</taxon>
    </lineage>
</organism>
<dbReference type="InterPro" id="IPR050979">
    <property type="entry name" value="LD-transpeptidase"/>
</dbReference>
<dbReference type="GO" id="GO:0008360">
    <property type="term" value="P:regulation of cell shape"/>
    <property type="evidence" value="ECO:0007669"/>
    <property type="project" value="UniProtKB-UniRule"/>
</dbReference>
<evidence type="ECO:0000256" key="1">
    <source>
        <dbReference type="ARBA" id="ARBA00004752"/>
    </source>
</evidence>
<evidence type="ECO:0000256" key="6">
    <source>
        <dbReference type="PROSITE-ProRule" id="PRU01373"/>
    </source>
</evidence>
<feature type="active site" description="Nucleophile" evidence="6">
    <location>
        <position position="174"/>
    </location>
</feature>
<evidence type="ECO:0000256" key="2">
    <source>
        <dbReference type="ARBA" id="ARBA00022679"/>
    </source>
</evidence>
<dbReference type="GO" id="GO:0071972">
    <property type="term" value="F:peptidoglycan L,D-transpeptidase activity"/>
    <property type="evidence" value="ECO:0007669"/>
    <property type="project" value="TreeGrafter"/>
</dbReference>
<dbReference type="CDD" id="cd16913">
    <property type="entry name" value="YkuD_like"/>
    <property type="match status" value="1"/>
</dbReference>
<evidence type="ECO:0000256" key="5">
    <source>
        <dbReference type="ARBA" id="ARBA00023316"/>
    </source>
</evidence>
<comment type="caution">
    <text evidence="9">The sequence shown here is derived from an EMBL/GenBank/DDBJ whole genome shotgun (WGS) entry which is preliminary data.</text>
</comment>
<evidence type="ECO:0000259" key="8">
    <source>
        <dbReference type="PROSITE" id="PS52029"/>
    </source>
</evidence>
<evidence type="ECO:0000313" key="9">
    <source>
        <dbReference type="EMBL" id="MYV05291.1"/>
    </source>
</evidence>
<dbReference type="PANTHER" id="PTHR30582">
    <property type="entry name" value="L,D-TRANSPEPTIDASE"/>
    <property type="match status" value="1"/>
</dbReference>
<keyword evidence="5 6" id="KW-0961">Cell wall biogenesis/degradation</keyword>
<dbReference type="UniPathway" id="UPA00219"/>
<evidence type="ECO:0000256" key="7">
    <source>
        <dbReference type="SAM" id="MobiDB-lite"/>
    </source>
</evidence>
<dbReference type="PANTHER" id="PTHR30582:SF2">
    <property type="entry name" value="L,D-TRANSPEPTIDASE YCIB-RELATED"/>
    <property type="match status" value="1"/>
</dbReference>
<dbReference type="Gene3D" id="2.40.440.10">
    <property type="entry name" value="L,D-transpeptidase catalytic domain-like"/>
    <property type="match status" value="1"/>
</dbReference>
<dbReference type="EMBL" id="WEZT01000005">
    <property type="protein sequence ID" value="MYV05291.1"/>
    <property type="molecule type" value="Genomic_DNA"/>
</dbReference>
<dbReference type="GO" id="GO:0071555">
    <property type="term" value="P:cell wall organization"/>
    <property type="evidence" value="ECO:0007669"/>
    <property type="project" value="UniProtKB-UniRule"/>
</dbReference>
<dbReference type="GO" id="GO:0016740">
    <property type="term" value="F:transferase activity"/>
    <property type="evidence" value="ECO:0007669"/>
    <property type="project" value="UniProtKB-KW"/>
</dbReference>
<dbReference type="InterPro" id="IPR005490">
    <property type="entry name" value="LD_TPept_cat_dom"/>
</dbReference>
<accession>A0A7C9NRF7</accession>
<dbReference type="Proteomes" id="UP000480570">
    <property type="component" value="Unassembled WGS sequence"/>
</dbReference>
<keyword evidence="3 6" id="KW-0133">Cell shape</keyword>
<protein>
    <submittedName>
        <fullName evidence="9">L,D-transpeptidase family protein</fullName>
    </submittedName>
</protein>
<dbReference type="GO" id="GO:0005576">
    <property type="term" value="C:extracellular region"/>
    <property type="evidence" value="ECO:0007669"/>
    <property type="project" value="TreeGrafter"/>
</dbReference>
<dbReference type="AlphaFoldDB" id="A0A7C9NRF7"/>
<comment type="pathway">
    <text evidence="1 6">Cell wall biogenesis; peptidoglycan biosynthesis.</text>
</comment>
<dbReference type="Pfam" id="PF03734">
    <property type="entry name" value="YkuD"/>
    <property type="match status" value="1"/>
</dbReference>
<name>A0A7C9NRF7_9LACO</name>
<feature type="domain" description="L,D-TPase catalytic" evidence="8">
    <location>
        <begin position="75"/>
        <end position="198"/>
    </location>
</feature>
<evidence type="ECO:0000256" key="3">
    <source>
        <dbReference type="ARBA" id="ARBA00022960"/>
    </source>
</evidence>
<feature type="active site" description="Proton donor/acceptor" evidence="6">
    <location>
        <position position="147"/>
    </location>
</feature>
<dbReference type="InterPro" id="IPR038063">
    <property type="entry name" value="Transpep_catalytic_dom"/>
</dbReference>
<dbReference type="SUPFAM" id="SSF141523">
    <property type="entry name" value="L,D-transpeptidase catalytic domain-like"/>
    <property type="match status" value="1"/>
</dbReference>
<dbReference type="PROSITE" id="PS52029">
    <property type="entry name" value="LD_TPASE"/>
    <property type="match status" value="1"/>
</dbReference>
<proteinExistence type="predicted"/>
<evidence type="ECO:0000256" key="4">
    <source>
        <dbReference type="ARBA" id="ARBA00022984"/>
    </source>
</evidence>
<keyword evidence="2" id="KW-0808">Transferase</keyword>
<feature type="region of interest" description="Disordered" evidence="7">
    <location>
        <begin position="41"/>
        <end position="60"/>
    </location>
</feature>
<evidence type="ECO:0000313" key="10">
    <source>
        <dbReference type="Proteomes" id="UP000480570"/>
    </source>
</evidence>